<dbReference type="SMART" id="SM00271">
    <property type="entry name" value="DnaJ"/>
    <property type="match status" value="1"/>
</dbReference>
<dbReference type="GO" id="GO:0016020">
    <property type="term" value="C:membrane"/>
    <property type="evidence" value="ECO:0007669"/>
    <property type="project" value="UniProtKB-SubCell"/>
</dbReference>
<organism evidence="10 11">
    <name type="scientific">Drosophila virilis</name>
    <name type="common">Fruit fly</name>
    <dbReference type="NCBI Taxonomy" id="7244"/>
    <lineage>
        <taxon>Eukaryota</taxon>
        <taxon>Metazoa</taxon>
        <taxon>Ecdysozoa</taxon>
        <taxon>Arthropoda</taxon>
        <taxon>Hexapoda</taxon>
        <taxon>Insecta</taxon>
        <taxon>Pterygota</taxon>
        <taxon>Neoptera</taxon>
        <taxon>Endopterygota</taxon>
        <taxon>Diptera</taxon>
        <taxon>Brachycera</taxon>
        <taxon>Muscomorpha</taxon>
        <taxon>Ephydroidea</taxon>
        <taxon>Drosophilidae</taxon>
        <taxon>Drosophila</taxon>
    </lineage>
</organism>
<feature type="domain" description="J" evidence="9">
    <location>
        <begin position="328"/>
        <end position="398"/>
    </location>
</feature>
<keyword evidence="6 8" id="KW-0472">Membrane</keyword>
<dbReference type="PROSITE" id="PS50076">
    <property type="entry name" value="DNAJ_2"/>
    <property type="match status" value="1"/>
</dbReference>
<evidence type="ECO:0000313" key="10">
    <source>
        <dbReference type="EMBL" id="EDW65554.1"/>
    </source>
</evidence>
<name>B4M1K0_DROVI</name>
<evidence type="ECO:0000256" key="5">
    <source>
        <dbReference type="ARBA" id="ARBA00022989"/>
    </source>
</evidence>
<evidence type="ECO:0000259" key="9">
    <source>
        <dbReference type="PROSITE" id="PS50076"/>
    </source>
</evidence>
<evidence type="ECO:0000256" key="3">
    <source>
        <dbReference type="ARBA" id="ARBA00020945"/>
    </source>
</evidence>
<feature type="transmembrane region" description="Helical" evidence="8">
    <location>
        <begin position="132"/>
        <end position="150"/>
    </location>
</feature>
<dbReference type="PANTHER" id="PTHR44733:SF1">
    <property type="entry name" value="DNAJ HOMOLOG SUBFAMILY C MEMBER 22"/>
    <property type="match status" value="1"/>
</dbReference>
<dbReference type="InterPro" id="IPR001623">
    <property type="entry name" value="DnaJ_domain"/>
</dbReference>
<dbReference type="PRINTS" id="PR00625">
    <property type="entry name" value="JDOMAIN"/>
</dbReference>
<evidence type="ECO:0000313" key="11">
    <source>
        <dbReference type="Proteomes" id="UP000008792"/>
    </source>
</evidence>
<feature type="transmembrane region" description="Helical" evidence="8">
    <location>
        <begin position="247"/>
        <end position="268"/>
    </location>
</feature>
<evidence type="ECO:0000256" key="7">
    <source>
        <dbReference type="SAM" id="MobiDB-lite"/>
    </source>
</evidence>
<reference evidence="10 11" key="1">
    <citation type="journal article" date="2007" name="Nature">
        <title>Evolution of genes and genomes on the Drosophila phylogeny.</title>
        <authorList>
            <consortium name="Drosophila 12 Genomes Consortium"/>
            <person name="Clark A.G."/>
            <person name="Eisen M.B."/>
            <person name="Smith D.R."/>
            <person name="Bergman C.M."/>
            <person name="Oliver B."/>
            <person name="Markow T.A."/>
            <person name="Kaufman T.C."/>
            <person name="Kellis M."/>
            <person name="Gelbart W."/>
            <person name="Iyer V.N."/>
            <person name="Pollard D.A."/>
            <person name="Sackton T.B."/>
            <person name="Larracuente A.M."/>
            <person name="Singh N.D."/>
            <person name="Abad J.P."/>
            <person name="Abt D.N."/>
            <person name="Adryan B."/>
            <person name="Aguade M."/>
            <person name="Akashi H."/>
            <person name="Anderson W.W."/>
            <person name="Aquadro C.F."/>
            <person name="Ardell D.H."/>
            <person name="Arguello R."/>
            <person name="Artieri C.G."/>
            <person name="Barbash D.A."/>
            <person name="Barker D."/>
            <person name="Barsanti P."/>
            <person name="Batterham P."/>
            <person name="Batzoglou S."/>
            <person name="Begun D."/>
            <person name="Bhutkar A."/>
            <person name="Blanco E."/>
            <person name="Bosak S.A."/>
            <person name="Bradley R.K."/>
            <person name="Brand A.D."/>
            <person name="Brent M.R."/>
            <person name="Brooks A.N."/>
            <person name="Brown R.H."/>
            <person name="Butlin R.K."/>
            <person name="Caggese C."/>
            <person name="Calvi B.R."/>
            <person name="Bernardo de Carvalho A."/>
            <person name="Caspi A."/>
            <person name="Castrezana S."/>
            <person name="Celniker S.E."/>
            <person name="Chang J.L."/>
            <person name="Chapple C."/>
            <person name="Chatterji S."/>
            <person name="Chinwalla A."/>
            <person name="Civetta A."/>
            <person name="Clifton S.W."/>
            <person name="Comeron J.M."/>
            <person name="Costello J.C."/>
            <person name="Coyne J.A."/>
            <person name="Daub J."/>
            <person name="David R.G."/>
            <person name="Delcher A.L."/>
            <person name="Delehaunty K."/>
            <person name="Do C.B."/>
            <person name="Ebling H."/>
            <person name="Edwards K."/>
            <person name="Eickbush T."/>
            <person name="Evans J.D."/>
            <person name="Filipski A."/>
            <person name="Findeiss S."/>
            <person name="Freyhult E."/>
            <person name="Fulton L."/>
            <person name="Fulton R."/>
            <person name="Garcia A.C."/>
            <person name="Gardiner A."/>
            <person name="Garfield D.A."/>
            <person name="Garvin B.E."/>
            <person name="Gibson G."/>
            <person name="Gilbert D."/>
            <person name="Gnerre S."/>
            <person name="Godfrey J."/>
            <person name="Good R."/>
            <person name="Gotea V."/>
            <person name="Gravely B."/>
            <person name="Greenberg A.J."/>
            <person name="Griffiths-Jones S."/>
            <person name="Gross S."/>
            <person name="Guigo R."/>
            <person name="Gustafson E.A."/>
            <person name="Haerty W."/>
            <person name="Hahn M.W."/>
            <person name="Halligan D.L."/>
            <person name="Halpern A.L."/>
            <person name="Halter G.M."/>
            <person name="Han M.V."/>
            <person name="Heger A."/>
            <person name="Hillier L."/>
            <person name="Hinrichs A.S."/>
            <person name="Holmes I."/>
            <person name="Hoskins R.A."/>
            <person name="Hubisz M.J."/>
            <person name="Hultmark D."/>
            <person name="Huntley M.A."/>
            <person name="Jaffe D.B."/>
            <person name="Jagadeeshan S."/>
            <person name="Jeck W.R."/>
            <person name="Johnson J."/>
            <person name="Jones C.D."/>
            <person name="Jordan W.C."/>
            <person name="Karpen G.H."/>
            <person name="Kataoka E."/>
            <person name="Keightley P.D."/>
            <person name="Kheradpour P."/>
            <person name="Kirkness E.F."/>
            <person name="Koerich L.B."/>
            <person name="Kristiansen K."/>
            <person name="Kudrna D."/>
            <person name="Kulathinal R.J."/>
            <person name="Kumar S."/>
            <person name="Kwok R."/>
            <person name="Lander E."/>
            <person name="Langley C.H."/>
            <person name="Lapoint R."/>
            <person name="Lazzaro B.P."/>
            <person name="Lee S.J."/>
            <person name="Levesque L."/>
            <person name="Li R."/>
            <person name="Lin C.F."/>
            <person name="Lin M.F."/>
            <person name="Lindblad-Toh K."/>
            <person name="Llopart A."/>
            <person name="Long M."/>
            <person name="Low L."/>
            <person name="Lozovsky E."/>
            <person name="Lu J."/>
            <person name="Luo M."/>
            <person name="Machado C.A."/>
            <person name="Makalowski W."/>
            <person name="Marzo M."/>
            <person name="Matsuda M."/>
            <person name="Matzkin L."/>
            <person name="McAllister B."/>
            <person name="McBride C.S."/>
            <person name="McKernan B."/>
            <person name="McKernan K."/>
            <person name="Mendez-Lago M."/>
            <person name="Minx P."/>
            <person name="Mollenhauer M.U."/>
            <person name="Montooth K."/>
            <person name="Mount S.M."/>
            <person name="Mu X."/>
            <person name="Myers E."/>
            <person name="Negre B."/>
            <person name="Newfeld S."/>
            <person name="Nielsen R."/>
            <person name="Noor M.A."/>
            <person name="O'Grady P."/>
            <person name="Pachter L."/>
            <person name="Papaceit M."/>
            <person name="Parisi M.J."/>
            <person name="Parisi M."/>
            <person name="Parts L."/>
            <person name="Pedersen J.S."/>
            <person name="Pesole G."/>
            <person name="Phillippy A.M."/>
            <person name="Ponting C.P."/>
            <person name="Pop M."/>
            <person name="Porcelli D."/>
            <person name="Powell J.R."/>
            <person name="Prohaska S."/>
            <person name="Pruitt K."/>
            <person name="Puig M."/>
            <person name="Quesneville H."/>
            <person name="Ram K.R."/>
            <person name="Rand D."/>
            <person name="Rasmussen M.D."/>
            <person name="Reed L.K."/>
            <person name="Reenan R."/>
            <person name="Reily A."/>
            <person name="Remington K.A."/>
            <person name="Rieger T.T."/>
            <person name="Ritchie M.G."/>
            <person name="Robin C."/>
            <person name="Rogers Y.H."/>
            <person name="Rohde C."/>
            <person name="Rozas J."/>
            <person name="Rubenfield M.J."/>
            <person name="Ruiz A."/>
            <person name="Russo S."/>
            <person name="Salzberg S.L."/>
            <person name="Sanchez-Gracia A."/>
            <person name="Saranga D.J."/>
            <person name="Sato H."/>
            <person name="Schaeffer S.W."/>
            <person name="Schatz M.C."/>
            <person name="Schlenke T."/>
            <person name="Schwartz R."/>
            <person name="Segarra C."/>
            <person name="Singh R.S."/>
            <person name="Sirot L."/>
            <person name="Sirota M."/>
            <person name="Sisneros N.B."/>
            <person name="Smith C.D."/>
            <person name="Smith T.F."/>
            <person name="Spieth J."/>
            <person name="Stage D.E."/>
            <person name="Stark A."/>
            <person name="Stephan W."/>
            <person name="Strausberg R.L."/>
            <person name="Strempel S."/>
            <person name="Sturgill D."/>
            <person name="Sutton G."/>
            <person name="Sutton G.G."/>
            <person name="Tao W."/>
            <person name="Teichmann S."/>
            <person name="Tobari Y.N."/>
            <person name="Tomimura Y."/>
            <person name="Tsolas J.M."/>
            <person name="Valente V.L."/>
            <person name="Venter E."/>
            <person name="Venter J.C."/>
            <person name="Vicario S."/>
            <person name="Vieira F.G."/>
            <person name="Vilella A.J."/>
            <person name="Villasante A."/>
            <person name="Walenz B."/>
            <person name="Wang J."/>
            <person name="Wasserman M."/>
            <person name="Watts T."/>
            <person name="Wilson D."/>
            <person name="Wilson R.K."/>
            <person name="Wing R.A."/>
            <person name="Wolfner M.F."/>
            <person name="Wong A."/>
            <person name="Wong G.K."/>
            <person name="Wu C.I."/>
            <person name="Wu G."/>
            <person name="Yamamoto D."/>
            <person name="Yang H.P."/>
            <person name="Yang S.P."/>
            <person name="Yorke J.A."/>
            <person name="Yoshida K."/>
            <person name="Zdobnov E."/>
            <person name="Zhang P."/>
            <person name="Zhang Y."/>
            <person name="Zimin A.V."/>
            <person name="Baldwin J."/>
            <person name="Abdouelleil A."/>
            <person name="Abdulkadir J."/>
            <person name="Abebe A."/>
            <person name="Abera B."/>
            <person name="Abreu J."/>
            <person name="Acer S.C."/>
            <person name="Aftuck L."/>
            <person name="Alexander A."/>
            <person name="An P."/>
            <person name="Anderson E."/>
            <person name="Anderson S."/>
            <person name="Arachi H."/>
            <person name="Azer M."/>
            <person name="Bachantsang P."/>
            <person name="Barry A."/>
            <person name="Bayul T."/>
            <person name="Berlin A."/>
            <person name="Bessette D."/>
            <person name="Bloom T."/>
            <person name="Blye J."/>
            <person name="Boguslavskiy L."/>
            <person name="Bonnet C."/>
            <person name="Boukhgalter B."/>
            <person name="Bourzgui I."/>
            <person name="Brown A."/>
            <person name="Cahill P."/>
            <person name="Channer S."/>
            <person name="Cheshatsang Y."/>
            <person name="Chuda L."/>
            <person name="Citroen M."/>
            <person name="Collymore A."/>
            <person name="Cooke P."/>
            <person name="Costello M."/>
            <person name="D'Aco K."/>
            <person name="Daza R."/>
            <person name="De Haan G."/>
            <person name="DeGray S."/>
            <person name="DeMaso C."/>
            <person name="Dhargay N."/>
            <person name="Dooley K."/>
            <person name="Dooley E."/>
            <person name="Doricent M."/>
            <person name="Dorje P."/>
            <person name="Dorjee K."/>
            <person name="Dupes A."/>
            <person name="Elong R."/>
            <person name="Falk J."/>
            <person name="Farina A."/>
            <person name="Faro S."/>
            <person name="Ferguson D."/>
            <person name="Fisher S."/>
            <person name="Foley C.D."/>
            <person name="Franke A."/>
            <person name="Friedrich D."/>
            <person name="Gadbois L."/>
            <person name="Gearin G."/>
            <person name="Gearin C.R."/>
            <person name="Giannoukos G."/>
            <person name="Goode T."/>
            <person name="Graham J."/>
            <person name="Grandbois E."/>
            <person name="Grewal S."/>
            <person name="Gyaltsen K."/>
            <person name="Hafez N."/>
            <person name="Hagos B."/>
            <person name="Hall J."/>
            <person name="Henson C."/>
            <person name="Hollinger A."/>
            <person name="Honan T."/>
            <person name="Huard M.D."/>
            <person name="Hughes L."/>
            <person name="Hurhula B."/>
            <person name="Husby M.E."/>
            <person name="Kamat A."/>
            <person name="Kanga B."/>
            <person name="Kashin S."/>
            <person name="Khazanovich D."/>
            <person name="Kisner P."/>
            <person name="Lance K."/>
            <person name="Lara M."/>
            <person name="Lee W."/>
            <person name="Lennon N."/>
            <person name="Letendre F."/>
            <person name="LeVine R."/>
            <person name="Lipovsky A."/>
            <person name="Liu X."/>
            <person name="Liu J."/>
            <person name="Liu S."/>
            <person name="Lokyitsang T."/>
            <person name="Lokyitsang Y."/>
            <person name="Lubonja R."/>
            <person name="Lui A."/>
            <person name="MacDonald P."/>
            <person name="Magnisalis V."/>
            <person name="Maru K."/>
            <person name="Matthews C."/>
            <person name="McCusker W."/>
            <person name="McDonough S."/>
            <person name="Mehta T."/>
            <person name="Meldrim J."/>
            <person name="Meneus L."/>
            <person name="Mihai O."/>
            <person name="Mihalev A."/>
            <person name="Mihova T."/>
            <person name="Mittelman R."/>
            <person name="Mlenga V."/>
            <person name="Montmayeur A."/>
            <person name="Mulrain L."/>
            <person name="Navidi A."/>
            <person name="Naylor J."/>
            <person name="Negash T."/>
            <person name="Nguyen T."/>
            <person name="Nguyen N."/>
            <person name="Nicol R."/>
            <person name="Norbu C."/>
            <person name="Norbu N."/>
            <person name="Novod N."/>
            <person name="O'Neill B."/>
            <person name="Osman S."/>
            <person name="Markiewicz E."/>
            <person name="Oyono O.L."/>
            <person name="Patti C."/>
            <person name="Phunkhang P."/>
            <person name="Pierre F."/>
            <person name="Priest M."/>
            <person name="Raghuraman S."/>
            <person name="Rege F."/>
            <person name="Reyes R."/>
            <person name="Rise C."/>
            <person name="Rogov P."/>
            <person name="Ross K."/>
            <person name="Ryan E."/>
            <person name="Settipalli S."/>
            <person name="Shea T."/>
            <person name="Sherpa N."/>
            <person name="Shi L."/>
            <person name="Shih D."/>
            <person name="Sparrow T."/>
            <person name="Spaulding J."/>
            <person name="Stalker J."/>
            <person name="Stange-Thomann N."/>
            <person name="Stavropoulos S."/>
            <person name="Stone C."/>
            <person name="Strader C."/>
            <person name="Tesfaye S."/>
            <person name="Thomson T."/>
            <person name="Thoulutsang Y."/>
            <person name="Thoulutsang D."/>
            <person name="Topham K."/>
            <person name="Topping I."/>
            <person name="Tsamla T."/>
            <person name="Vassiliev H."/>
            <person name="Vo A."/>
            <person name="Wangchuk T."/>
            <person name="Wangdi T."/>
            <person name="Weiand M."/>
            <person name="Wilkinson J."/>
            <person name="Wilson A."/>
            <person name="Yadav S."/>
            <person name="Young G."/>
            <person name="Yu Q."/>
            <person name="Zembek L."/>
            <person name="Zhong D."/>
            <person name="Zimmer A."/>
            <person name="Zwirko Z."/>
            <person name="Jaffe D.B."/>
            <person name="Alvarez P."/>
            <person name="Brockman W."/>
            <person name="Butler J."/>
            <person name="Chin C."/>
            <person name="Gnerre S."/>
            <person name="Grabherr M."/>
            <person name="Kleber M."/>
            <person name="Mauceli E."/>
            <person name="MacCallum I."/>
        </authorList>
    </citation>
    <scope>NUCLEOTIDE SEQUENCE [LARGE SCALE GENOMIC DNA]</scope>
    <source>
        <strain evidence="11">Tucson 15010-1051.87</strain>
    </source>
</reference>
<dbReference type="Proteomes" id="UP000008792">
    <property type="component" value="Unassembled WGS sequence"/>
</dbReference>
<gene>
    <name evidence="10" type="primary">Dvir\GJ19321</name>
    <name evidence="10" type="ORF">Dvir_GJ19321</name>
</gene>
<dbReference type="PANTHER" id="PTHR44733">
    <property type="entry name" value="DNAJ HOMOLOG SUBFAMILY C MEMBER 22"/>
    <property type="match status" value="1"/>
</dbReference>
<protein>
    <recommendedName>
        <fullName evidence="3">DnaJ homolog subfamily C member 22</fullName>
    </recommendedName>
</protein>
<dbReference type="KEGG" id="dvi:6631705"/>
<sequence length="405" mass="45863">MAPKETVVTSNNNSKGSACESLTNSASPAKANGQAKSYREENALPGKKSVVIAYVLWLVGGIFGLHHLYLHRDRHAFVWWCSLGGYLGIGWFSELFLIPEYVRDANEDPQFLKVFVAKLQAYPRPPYSAKRFLGQIMIGYLFGQLFSSAIPQAITAGIDFGWLHWCIPIFVSLGIWTVGNIGRESGVLWQCLIGAMVAYPSRYFIYDETYSLLLTSLVSALVFDTFSKQWRRTPPRRRGPTERTLKLGAAICIYFSLWGSVVLFNGTIRDDDGGEVPIHEALQNFLASAWWTDLKQALYDTYTYAQHHGWYETWREVFESMDVDGERNAYKVLGVSATASQADITAAYRKLSKENHPDKVKDEALRPAAHQRFIEIQQAYSVLSKIKSSRRRKNKQFKADDAIEL</sequence>
<feature type="transmembrane region" description="Helical" evidence="8">
    <location>
        <begin position="210"/>
        <end position="226"/>
    </location>
</feature>
<feature type="compositionally biased region" description="Polar residues" evidence="7">
    <location>
        <begin position="7"/>
        <end position="27"/>
    </location>
</feature>
<feature type="transmembrane region" description="Helical" evidence="8">
    <location>
        <begin position="76"/>
        <end position="97"/>
    </location>
</feature>
<dbReference type="STRING" id="7244.B4M1K0"/>
<comment type="subcellular location">
    <subcellularLocation>
        <location evidence="2">Membrane</location>
        <topology evidence="2">Multi-pass membrane protein</topology>
    </subcellularLocation>
</comment>
<dbReference type="InterPro" id="IPR007829">
    <property type="entry name" value="TM2"/>
</dbReference>
<dbReference type="Pfam" id="PF00226">
    <property type="entry name" value="DnaJ"/>
    <property type="match status" value="1"/>
</dbReference>
<dbReference type="Gene3D" id="1.10.287.110">
    <property type="entry name" value="DnaJ domain"/>
    <property type="match status" value="1"/>
</dbReference>
<dbReference type="SUPFAM" id="SSF46565">
    <property type="entry name" value="Chaperone J-domain"/>
    <property type="match status" value="1"/>
</dbReference>
<dbReference type="PhylomeDB" id="B4M1K0"/>
<evidence type="ECO:0000256" key="1">
    <source>
        <dbReference type="ARBA" id="ARBA00002080"/>
    </source>
</evidence>
<dbReference type="HOGENOM" id="CLU_057927_0_0_1"/>
<keyword evidence="4 8" id="KW-0812">Transmembrane</keyword>
<evidence type="ECO:0000256" key="2">
    <source>
        <dbReference type="ARBA" id="ARBA00004141"/>
    </source>
</evidence>
<dbReference type="FunCoup" id="B4M1K0">
    <property type="interactions" value="92"/>
</dbReference>
<dbReference type="CDD" id="cd06257">
    <property type="entry name" value="DnaJ"/>
    <property type="match status" value="1"/>
</dbReference>
<dbReference type="Pfam" id="PF05154">
    <property type="entry name" value="TM2"/>
    <property type="match status" value="1"/>
</dbReference>
<proteinExistence type="predicted"/>
<comment type="function">
    <text evidence="1">May function as a co-chaperone.</text>
</comment>
<dbReference type="InParanoid" id="B4M1K0"/>
<dbReference type="OrthoDB" id="10262359at2759"/>
<keyword evidence="5 8" id="KW-1133">Transmembrane helix</keyword>
<evidence type="ECO:0000256" key="4">
    <source>
        <dbReference type="ARBA" id="ARBA00022692"/>
    </source>
</evidence>
<evidence type="ECO:0000256" key="8">
    <source>
        <dbReference type="SAM" id="Phobius"/>
    </source>
</evidence>
<accession>B4M1K0</accession>
<evidence type="ECO:0000256" key="6">
    <source>
        <dbReference type="ARBA" id="ARBA00023136"/>
    </source>
</evidence>
<keyword evidence="11" id="KW-1185">Reference proteome</keyword>
<dbReference type="eggNOG" id="KOG0714">
    <property type="taxonomic scope" value="Eukaryota"/>
</dbReference>
<dbReference type="OMA" id="VWWHCLL"/>
<dbReference type="SMR" id="B4M1K0"/>
<feature type="transmembrane region" description="Helical" evidence="8">
    <location>
        <begin position="49"/>
        <end position="70"/>
    </location>
</feature>
<dbReference type="InterPro" id="IPR036869">
    <property type="entry name" value="J_dom_sf"/>
</dbReference>
<dbReference type="EMBL" id="CH940651">
    <property type="protein sequence ID" value="EDW65554.1"/>
    <property type="molecule type" value="Genomic_DNA"/>
</dbReference>
<dbReference type="AlphaFoldDB" id="B4M1K0"/>
<feature type="region of interest" description="Disordered" evidence="7">
    <location>
        <begin position="1"/>
        <end position="31"/>
    </location>
</feature>
<feature type="transmembrane region" description="Helical" evidence="8">
    <location>
        <begin position="162"/>
        <end position="179"/>
    </location>
</feature>